<evidence type="ECO:0000313" key="2">
    <source>
        <dbReference type="Proteomes" id="UP000027855"/>
    </source>
</evidence>
<reference evidence="1 2" key="1">
    <citation type="submission" date="2014-04" db="EMBL/GenBank/DDBJ databases">
        <title>Variable characteristics of bacteriocin-producing Streptococcus salivarius strains isolated from Malaysian subjects.</title>
        <authorList>
            <person name="Philip K."/>
            <person name="Barbour A."/>
        </authorList>
    </citation>
    <scope>NUCLEOTIDE SEQUENCE [LARGE SCALE GENOMIC DNA]</scope>
    <source>
        <strain evidence="1 2">NU10</strain>
    </source>
</reference>
<dbReference type="EMBL" id="JJMT01000033">
    <property type="protein sequence ID" value="KEO43278.1"/>
    <property type="molecule type" value="Genomic_DNA"/>
</dbReference>
<dbReference type="Proteomes" id="UP000027855">
    <property type="component" value="Unassembled WGS sequence"/>
</dbReference>
<proteinExistence type="predicted"/>
<dbReference type="RefSeq" id="WP_002885898.1">
    <property type="nucleotide sequence ID" value="NZ_CP053998.1"/>
</dbReference>
<protein>
    <submittedName>
        <fullName evidence="1">Uncharacterized protein</fullName>
    </submittedName>
</protein>
<dbReference type="AlphaFoldDB" id="A0A074INV0"/>
<evidence type="ECO:0000313" key="1">
    <source>
        <dbReference type="EMBL" id="KEO43278.1"/>
    </source>
</evidence>
<organism evidence="1 2">
    <name type="scientific">Streptococcus salivarius</name>
    <dbReference type="NCBI Taxonomy" id="1304"/>
    <lineage>
        <taxon>Bacteria</taxon>
        <taxon>Bacillati</taxon>
        <taxon>Bacillota</taxon>
        <taxon>Bacilli</taxon>
        <taxon>Lactobacillales</taxon>
        <taxon>Streptococcaceae</taxon>
        <taxon>Streptococcus</taxon>
    </lineage>
</organism>
<comment type="caution">
    <text evidence="1">The sequence shown here is derived from an EMBL/GenBank/DDBJ whole genome shotgun (WGS) entry which is preliminary data.</text>
</comment>
<sequence length="125" mass="14562">MHLFKWLAPKKKVEEGLVMRISTADQVDYATITAPSDSDIWDALVQLPASYDSLYLTYGDKKSTSFIFVEYEDDQYRLEHDTPELGLELTNVARVSQQVARDILIRFSKEHTVILDDHWKQEKVR</sequence>
<name>A0A074INV0_STRSL</name>
<gene>
    <name evidence="1" type="ORF">DL07_07160</name>
</gene>
<accession>A0A074INV0</accession>